<feature type="signal peptide" evidence="2">
    <location>
        <begin position="1"/>
        <end position="22"/>
    </location>
</feature>
<sequence length="355" mass="38449">MMKLSTLFVTVTTVLASPSAMAGTIAAAHVDRQSATALSVEWTDSDPVDVFVTDNPAATIAQAKLLSGSDKNGHYALTAAGTERRYFLLRDVKSKQVVTVAERLLPLERGSNFRDIGGYPAAGGKHVRWGLIYRSGASAMLTDADVQQVQGLKLSQMVDLRSSEERVLAPTRIDGVPYMAVGYSMGAMMKPTAGSTEIKNGGTIYRNFPTFLAPQLRIIFGDLLANKGAIAYNCSAGQDRTGFVTAMILSALGTPRDIILQDYHLSTQYRQPGNEMPKINLEAHPNDPAAALFAKFQSDPRGNVAQPLKEADGTPFLASAFDEIDKRWGSVDGYLEKEIGLNKVDIANLRRIYSQ</sequence>
<dbReference type="AlphaFoldDB" id="A0A5J5I1C5"/>
<feature type="chain" id="PRO_5023839798" evidence="2">
    <location>
        <begin position="23"/>
        <end position="355"/>
    </location>
</feature>
<protein>
    <submittedName>
        <fullName evidence="4">Tyrosine-protein phosphatase</fullName>
    </submittedName>
</protein>
<name>A0A5J5I1C5_9SPHN</name>
<dbReference type="PANTHER" id="PTHR31126">
    <property type="entry name" value="TYROSINE-PROTEIN PHOSPHATASE"/>
    <property type="match status" value="1"/>
</dbReference>
<evidence type="ECO:0000313" key="6">
    <source>
        <dbReference type="Proteomes" id="UP000326364"/>
    </source>
</evidence>
<dbReference type="Proteomes" id="UP000325933">
    <property type="component" value="Unassembled WGS sequence"/>
</dbReference>
<dbReference type="Proteomes" id="UP000326364">
    <property type="component" value="Unassembled WGS sequence"/>
</dbReference>
<evidence type="ECO:0000313" key="4">
    <source>
        <dbReference type="EMBL" id="KAA9029259.1"/>
    </source>
</evidence>
<evidence type="ECO:0000313" key="3">
    <source>
        <dbReference type="EMBL" id="KAA9015295.1"/>
    </source>
</evidence>
<reference evidence="5 6" key="1">
    <citation type="submission" date="2019-09" db="EMBL/GenBank/DDBJ databases">
        <authorList>
            <person name="Feng G."/>
        </authorList>
    </citation>
    <scope>NUCLEOTIDE SEQUENCE [LARGE SCALE GENOMIC DNA]</scope>
    <source>
        <strain evidence="4 5">KACC 19283</strain>
        <strain evidence="3 6">KACC 19284</strain>
    </source>
</reference>
<accession>A0A5J5I1C5</accession>
<dbReference type="Gene3D" id="3.90.190.10">
    <property type="entry name" value="Protein tyrosine phosphatase superfamily"/>
    <property type="match status" value="1"/>
</dbReference>
<dbReference type="SUPFAM" id="SSF52799">
    <property type="entry name" value="(Phosphotyrosine protein) phosphatases II"/>
    <property type="match status" value="1"/>
</dbReference>
<dbReference type="EMBL" id="VYQB01000010">
    <property type="protein sequence ID" value="KAA9015295.1"/>
    <property type="molecule type" value="Genomic_DNA"/>
</dbReference>
<organism evidence="4 5">
    <name type="scientific">Sphingobium limneticum</name>
    <dbReference type="NCBI Taxonomy" id="1007511"/>
    <lineage>
        <taxon>Bacteria</taxon>
        <taxon>Pseudomonadati</taxon>
        <taxon>Pseudomonadota</taxon>
        <taxon>Alphaproteobacteria</taxon>
        <taxon>Sphingomonadales</taxon>
        <taxon>Sphingomonadaceae</taxon>
        <taxon>Sphingobium</taxon>
    </lineage>
</organism>
<dbReference type="InterPro" id="IPR029021">
    <property type="entry name" value="Prot-tyrosine_phosphatase-like"/>
</dbReference>
<dbReference type="GO" id="GO:0004721">
    <property type="term" value="F:phosphoprotein phosphatase activity"/>
    <property type="evidence" value="ECO:0007669"/>
    <property type="project" value="InterPro"/>
</dbReference>
<keyword evidence="2" id="KW-0732">Signal</keyword>
<proteinExistence type="inferred from homology"/>
<evidence type="ECO:0000313" key="5">
    <source>
        <dbReference type="Proteomes" id="UP000325933"/>
    </source>
</evidence>
<keyword evidence="6" id="KW-1185">Reference proteome</keyword>
<comment type="similarity">
    <text evidence="1">Belongs to the protein-tyrosine phosphatase family.</text>
</comment>
<dbReference type="InterPro" id="IPR026893">
    <property type="entry name" value="Tyr/Ser_Pase_IphP-type"/>
</dbReference>
<evidence type="ECO:0000256" key="1">
    <source>
        <dbReference type="ARBA" id="ARBA00009580"/>
    </source>
</evidence>
<gene>
    <name evidence="4" type="ORF">F4U95_12070</name>
    <name evidence="3" type="ORF">F4U96_13900</name>
</gene>
<comment type="caution">
    <text evidence="4">The sequence shown here is derived from an EMBL/GenBank/DDBJ whole genome shotgun (WGS) entry which is preliminary data.</text>
</comment>
<dbReference type="PANTHER" id="PTHR31126:SF1">
    <property type="entry name" value="TYROSINE SPECIFIC PROTEIN PHOSPHATASES DOMAIN-CONTAINING PROTEIN"/>
    <property type="match status" value="1"/>
</dbReference>
<dbReference type="RefSeq" id="WP_150425843.1">
    <property type="nucleotide sequence ID" value="NZ_VYQA01000008.1"/>
</dbReference>
<evidence type="ECO:0000256" key="2">
    <source>
        <dbReference type="SAM" id="SignalP"/>
    </source>
</evidence>
<dbReference type="Pfam" id="PF13350">
    <property type="entry name" value="Y_phosphatase3"/>
    <property type="match status" value="1"/>
</dbReference>
<dbReference type="EMBL" id="VYQA01000008">
    <property type="protein sequence ID" value="KAA9029259.1"/>
    <property type="molecule type" value="Genomic_DNA"/>
</dbReference>